<dbReference type="SUPFAM" id="SSF64167">
    <property type="entry name" value="SurE-like"/>
    <property type="match status" value="1"/>
</dbReference>
<comment type="similarity">
    <text evidence="2 7">Belongs to the SurE nucleotidase family.</text>
</comment>
<dbReference type="GO" id="GO:0008253">
    <property type="term" value="F:5'-nucleotidase activity"/>
    <property type="evidence" value="ECO:0007669"/>
    <property type="project" value="UniProtKB-UniRule"/>
</dbReference>
<proteinExistence type="inferred from homology"/>
<evidence type="ECO:0000256" key="7">
    <source>
        <dbReference type="HAMAP-Rule" id="MF_00060"/>
    </source>
</evidence>
<feature type="binding site" evidence="7">
    <location>
        <position position="95"/>
    </location>
    <ligand>
        <name>a divalent metal cation</name>
        <dbReference type="ChEBI" id="CHEBI:60240"/>
    </ligand>
</feature>
<protein>
    <recommendedName>
        <fullName evidence="7">5'-nucleotidase SurE</fullName>
        <ecNumber evidence="7">3.1.3.5</ecNumber>
    </recommendedName>
    <alternativeName>
        <fullName evidence="7">Nucleoside 5'-monophosphate phosphohydrolase</fullName>
    </alternativeName>
</protein>
<comment type="catalytic activity">
    <reaction evidence="1 7">
        <text>a ribonucleoside 5'-phosphate + H2O = a ribonucleoside + phosphate</text>
        <dbReference type="Rhea" id="RHEA:12484"/>
        <dbReference type="ChEBI" id="CHEBI:15377"/>
        <dbReference type="ChEBI" id="CHEBI:18254"/>
        <dbReference type="ChEBI" id="CHEBI:43474"/>
        <dbReference type="ChEBI" id="CHEBI:58043"/>
        <dbReference type="EC" id="3.1.3.5"/>
    </reaction>
</comment>
<dbReference type="GO" id="GO:0005737">
    <property type="term" value="C:cytoplasm"/>
    <property type="evidence" value="ECO:0007669"/>
    <property type="project" value="UniProtKB-SubCell"/>
</dbReference>
<comment type="function">
    <text evidence="7">Nucleotidase that shows phosphatase activity on nucleoside 5'-monophosphates.</text>
</comment>
<evidence type="ECO:0000256" key="6">
    <source>
        <dbReference type="ARBA" id="ARBA00022801"/>
    </source>
</evidence>
<evidence type="ECO:0000313" key="10">
    <source>
        <dbReference type="Proteomes" id="UP000620133"/>
    </source>
</evidence>
<dbReference type="EMBL" id="AP024412">
    <property type="protein sequence ID" value="BCR35939.1"/>
    <property type="molecule type" value="Genomic_DNA"/>
</dbReference>
<name>A0A7U9TLH6_9MOLU</name>
<evidence type="ECO:0000256" key="5">
    <source>
        <dbReference type="ARBA" id="ARBA00022741"/>
    </source>
</evidence>
<evidence type="ECO:0000256" key="3">
    <source>
        <dbReference type="ARBA" id="ARBA00022490"/>
    </source>
</evidence>
<dbReference type="InterPro" id="IPR030048">
    <property type="entry name" value="SurE"/>
</dbReference>
<keyword evidence="10" id="KW-1185">Reference proteome</keyword>
<organism evidence="9 10">
    <name type="scientific">Mariniplasma anaerobium</name>
    <dbReference type="NCBI Taxonomy" id="2735436"/>
    <lineage>
        <taxon>Bacteria</taxon>
        <taxon>Bacillati</taxon>
        <taxon>Mycoplasmatota</taxon>
        <taxon>Mollicutes</taxon>
        <taxon>Acholeplasmatales</taxon>
        <taxon>Acholeplasmataceae</taxon>
        <taxon>Mariniplasma</taxon>
    </lineage>
</organism>
<evidence type="ECO:0000256" key="2">
    <source>
        <dbReference type="ARBA" id="ARBA00011062"/>
    </source>
</evidence>
<evidence type="ECO:0000256" key="4">
    <source>
        <dbReference type="ARBA" id="ARBA00022723"/>
    </source>
</evidence>
<dbReference type="InterPro" id="IPR002828">
    <property type="entry name" value="SurE-like_Pase/nucleotidase"/>
</dbReference>
<feature type="binding site" evidence="7">
    <location>
        <position position="39"/>
    </location>
    <ligand>
        <name>a divalent metal cation</name>
        <dbReference type="ChEBI" id="CHEBI:60240"/>
    </ligand>
</feature>
<dbReference type="GO" id="GO:0004309">
    <property type="term" value="F:exopolyphosphatase activity"/>
    <property type="evidence" value="ECO:0007669"/>
    <property type="project" value="TreeGrafter"/>
</dbReference>
<dbReference type="GO" id="GO:0008254">
    <property type="term" value="F:3'-nucleotidase activity"/>
    <property type="evidence" value="ECO:0007669"/>
    <property type="project" value="TreeGrafter"/>
</dbReference>
<gene>
    <name evidence="7 9" type="primary">surE</name>
    <name evidence="9" type="ORF">MPAN_008320</name>
</gene>
<keyword evidence="4 7" id="KW-0479">Metal-binding</keyword>
<dbReference type="PANTHER" id="PTHR30457">
    <property type="entry name" value="5'-NUCLEOTIDASE SURE"/>
    <property type="match status" value="1"/>
</dbReference>
<dbReference type="KEGG" id="manr:MPAN_008320"/>
<dbReference type="Proteomes" id="UP000620133">
    <property type="component" value="Chromosome"/>
</dbReference>
<keyword evidence="5 7" id="KW-0547">Nucleotide-binding</keyword>
<comment type="subcellular location">
    <subcellularLocation>
        <location evidence="7">Cytoplasm</location>
    </subcellularLocation>
</comment>
<keyword evidence="3 7" id="KW-0963">Cytoplasm</keyword>
<evidence type="ECO:0000313" key="9">
    <source>
        <dbReference type="EMBL" id="BCR35939.1"/>
    </source>
</evidence>
<dbReference type="GO" id="GO:0046872">
    <property type="term" value="F:metal ion binding"/>
    <property type="evidence" value="ECO:0007669"/>
    <property type="project" value="UniProtKB-UniRule"/>
</dbReference>
<comment type="cofactor">
    <cofactor evidence="7">
        <name>a divalent metal cation</name>
        <dbReference type="ChEBI" id="CHEBI:60240"/>
    </cofactor>
    <text evidence="7">Binds 1 divalent metal cation per subunit.</text>
</comment>
<dbReference type="NCBIfam" id="TIGR00087">
    <property type="entry name" value="surE"/>
    <property type="match status" value="1"/>
</dbReference>
<dbReference type="RefSeq" id="WP_176239783.1">
    <property type="nucleotide sequence ID" value="NZ_AP024412.1"/>
</dbReference>
<reference evidence="9" key="1">
    <citation type="submission" date="2021-01" db="EMBL/GenBank/DDBJ databases">
        <title>Draft genome sequence of Acholeplasmataceae bacterium strain Mahy22.</title>
        <authorList>
            <person name="Watanabe M."/>
            <person name="Kojima H."/>
            <person name="Fukui M."/>
        </authorList>
    </citation>
    <scope>NUCLEOTIDE SEQUENCE</scope>
    <source>
        <strain evidence="9">Mahy22</strain>
    </source>
</reference>
<sequence length="245" mass="27049">MNILVVNDDGYQAEGLGILVRALAPFGNVYVSAPKSHQSAKSHAITIQSRIETFVTEPLNGSRATLVVDGTPADAVRLGVKVFDVDFDLVVSGINYGVNIAKDIMYSGTVAAALEAKILGIDAIAISAPNTRLEYLYDETIKLFDELLESEIYKSDGILNINFPKETFARPKGVRITSQGLRLQHAEYVKSEKADIFHIKGSIINYQEKPESDVTAFDEGYVSITPLMVDRTDYKRIKEIMNEDK</sequence>
<feature type="binding site" evidence="7">
    <location>
        <position position="8"/>
    </location>
    <ligand>
        <name>a divalent metal cation</name>
        <dbReference type="ChEBI" id="CHEBI:60240"/>
    </ligand>
</feature>
<dbReference type="GO" id="GO:0000166">
    <property type="term" value="F:nucleotide binding"/>
    <property type="evidence" value="ECO:0007669"/>
    <property type="project" value="UniProtKB-KW"/>
</dbReference>
<dbReference type="EC" id="3.1.3.5" evidence="7"/>
<dbReference type="InterPro" id="IPR036523">
    <property type="entry name" value="SurE-like_sf"/>
</dbReference>
<keyword evidence="6 7" id="KW-0378">Hydrolase</keyword>
<evidence type="ECO:0000256" key="1">
    <source>
        <dbReference type="ARBA" id="ARBA00000815"/>
    </source>
</evidence>
<dbReference type="HAMAP" id="MF_00060">
    <property type="entry name" value="SurE"/>
    <property type="match status" value="1"/>
</dbReference>
<dbReference type="Pfam" id="PF01975">
    <property type="entry name" value="SurE"/>
    <property type="match status" value="1"/>
</dbReference>
<dbReference type="Gene3D" id="3.40.1210.10">
    <property type="entry name" value="Survival protein SurE-like phosphatase/nucleotidase"/>
    <property type="match status" value="1"/>
</dbReference>
<feature type="binding site" evidence="7">
    <location>
        <position position="9"/>
    </location>
    <ligand>
        <name>a divalent metal cation</name>
        <dbReference type="ChEBI" id="CHEBI:60240"/>
    </ligand>
</feature>
<dbReference type="AlphaFoldDB" id="A0A7U9TLH6"/>
<dbReference type="PANTHER" id="PTHR30457:SF12">
    <property type="entry name" value="5'_3'-NUCLEOTIDASE SURE"/>
    <property type="match status" value="1"/>
</dbReference>
<accession>A0A7U9TLH6</accession>
<evidence type="ECO:0000259" key="8">
    <source>
        <dbReference type="Pfam" id="PF01975"/>
    </source>
</evidence>
<feature type="domain" description="Survival protein SurE-like phosphatase/nucleotidase" evidence="8">
    <location>
        <begin position="3"/>
        <end position="182"/>
    </location>
</feature>